<sequence>MAYVECKSCGLKEEANKTFFLKVLGGGAVGGGFWAWVTYFFAGTGFAFVICVAIVTGGVALLAFSDEITKWLAERYDCPSCKKRNWRLVKD</sequence>
<feature type="transmembrane region" description="Helical" evidence="1">
    <location>
        <begin position="45"/>
        <end position="65"/>
    </location>
</feature>
<evidence type="ECO:0000256" key="1">
    <source>
        <dbReference type="SAM" id="Phobius"/>
    </source>
</evidence>
<keyword evidence="1" id="KW-0472">Membrane</keyword>
<evidence type="ECO:0000313" key="3">
    <source>
        <dbReference type="Proteomes" id="UP001157353"/>
    </source>
</evidence>
<comment type="caution">
    <text evidence="2">The sequence shown here is derived from an EMBL/GenBank/DDBJ whole genome shotgun (WGS) entry which is preliminary data.</text>
</comment>
<evidence type="ECO:0008006" key="4">
    <source>
        <dbReference type="Google" id="ProtNLM"/>
    </source>
</evidence>
<reference evidence="3" key="1">
    <citation type="journal article" date="2019" name="Int. J. Syst. Evol. Microbiol.">
        <title>The Global Catalogue of Microorganisms (GCM) 10K type strain sequencing project: providing services to taxonomists for standard genome sequencing and annotation.</title>
        <authorList>
            <consortium name="The Broad Institute Genomics Platform"/>
            <consortium name="The Broad Institute Genome Sequencing Center for Infectious Disease"/>
            <person name="Wu L."/>
            <person name="Ma J."/>
        </authorList>
    </citation>
    <scope>NUCLEOTIDE SEQUENCE [LARGE SCALE GENOMIC DNA]</scope>
    <source>
        <strain evidence="3">NBRC 103166</strain>
    </source>
</reference>
<feature type="transmembrane region" description="Helical" evidence="1">
    <location>
        <begin position="20"/>
        <end position="39"/>
    </location>
</feature>
<gene>
    <name evidence="2" type="ORF">GCM10007916_30450</name>
</gene>
<protein>
    <recommendedName>
        <fullName evidence="4">TM2 domain-containing protein</fullName>
    </recommendedName>
</protein>
<name>A0ABQ6E3V2_9GAMM</name>
<dbReference type="RefSeq" id="WP_284205067.1">
    <property type="nucleotide sequence ID" value="NZ_BSPQ01000016.1"/>
</dbReference>
<keyword evidence="1" id="KW-1133">Transmembrane helix</keyword>
<proteinExistence type="predicted"/>
<keyword evidence="3" id="KW-1185">Reference proteome</keyword>
<dbReference type="Proteomes" id="UP001157353">
    <property type="component" value="Unassembled WGS sequence"/>
</dbReference>
<organism evidence="2 3">
    <name type="scientific">Psychromonas marina</name>
    <dbReference type="NCBI Taxonomy" id="88364"/>
    <lineage>
        <taxon>Bacteria</taxon>
        <taxon>Pseudomonadati</taxon>
        <taxon>Pseudomonadota</taxon>
        <taxon>Gammaproteobacteria</taxon>
        <taxon>Alteromonadales</taxon>
        <taxon>Psychromonadaceae</taxon>
        <taxon>Psychromonas</taxon>
    </lineage>
</organism>
<keyword evidence="1" id="KW-0812">Transmembrane</keyword>
<accession>A0ABQ6E3V2</accession>
<evidence type="ECO:0000313" key="2">
    <source>
        <dbReference type="EMBL" id="GLS91975.1"/>
    </source>
</evidence>
<dbReference type="EMBL" id="BSPQ01000016">
    <property type="protein sequence ID" value="GLS91975.1"/>
    <property type="molecule type" value="Genomic_DNA"/>
</dbReference>